<comment type="caution">
    <text evidence="2">The sequence shown here is derived from an EMBL/GenBank/DDBJ whole genome shotgun (WGS) entry which is preliminary data.</text>
</comment>
<dbReference type="Pfam" id="PF08000">
    <property type="entry name" value="bPH_1"/>
    <property type="match status" value="1"/>
</dbReference>
<sequence>MGYMFDKLMGKAAIVTESSFGIERFLDEDEQIIPIFKFIRDEVIITSKGIFNIDAQGITGKKVEYKFFPKKALKYVSIETAGTLDRDFDLKIGVDGNTVVTQNTSFSAPISLKVHKNDTETGFALYKMIKGML</sequence>
<dbReference type="Proteomes" id="UP000852906">
    <property type="component" value="Unassembled WGS sequence"/>
</dbReference>
<organism evidence="2 3">
    <name type="scientific">Listeria monocytogenes</name>
    <dbReference type="NCBI Taxonomy" id="1639"/>
    <lineage>
        <taxon>Bacteria</taxon>
        <taxon>Bacillati</taxon>
        <taxon>Bacillota</taxon>
        <taxon>Bacilli</taxon>
        <taxon>Bacillales</taxon>
        <taxon>Listeriaceae</taxon>
        <taxon>Listeria</taxon>
    </lineage>
</organism>
<protein>
    <recommendedName>
        <fullName evidence="1">Bacterial Pleckstrin homology domain-containing protein</fullName>
    </recommendedName>
</protein>
<dbReference type="InterPro" id="IPR012544">
    <property type="entry name" value="PHb"/>
</dbReference>
<gene>
    <name evidence="2" type="ORF">AJL21_13900</name>
</gene>
<accession>A0AAX0HFQ8</accession>
<dbReference type="Gene3D" id="2.30.29.50">
    <property type="entry name" value="Bacterial Pleckstrin homology domain"/>
    <property type="match status" value="1"/>
</dbReference>
<name>A0AAX0HFQ8_LISMN</name>
<dbReference type="AlphaFoldDB" id="A0AAX0HFQ8"/>
<dbReference type="EMBL" id="MJTJ01000020">
    <property type="protein sequence ID" value="OET48242.1"/>
    <property type="molecule type" value="Genomic_DNA"/>
</dbReference>
<dbReference type="SUPFAM" id="SSF50729">
    <property type="entry name" value="PH domain-like"/>
    <property type="match status" value="1"/>
</dbReference>
<proteinExistence type="predicted"/>
<feature type="domain" description="Bacterial Pleckstrin homology" evidence="1">
    <location>
        <begin position="4"/>
        <end position="112"/>
    </location>
</feature>
<dbReference type="PANTHER" id="PTHR35796:SF3">
    <property type="entry name" value="BHLH DOMAIN-CONTAINING PROTEIN"/>
    <property type="match status" value="1"/>
</dbReference>
<evidence type="ECO:0000313" key="3">
    <source>
        <dbReference type="Proteomes" id="UP000852906"/>
    </source>
</evidence>
<evidence type="ECO:0000313" key="2">
    <source>
        <dbReference type="EMBL" id="OET48242.1"/>
    </source>
</evidence>
<dbReference type="PANTHER" id="PTHR35796">
    <property type="entry name" value="HYPOTHETICAL CYTOSOLIC PROTEIN"/>
    <property type="match status" value="1"/>
</dbReference>
<evidence type="ECO:0000259" key="1">
    <source>
        <dbReference type="Pfam" id="PF08000"/>
    </source>
</evidence>
<reference evidence="2 3" key="1">
    <citation type="submission" date="2016-09" db="EMBL/GenBank/DDBJ databases">
        <title>100K Listeria isolates.</title>
        <authorList>
            <person name="Chen P."/>
            <person name="Weimer B.C."/>
            <person name="Kong N."/>
            <person name="Huang B."/>
        </authorList>
    </citation>
    <scope>NUCLEOTIDE SEQUENCE [LARGE SCALE GENOMIC DNA]</scope>
    <source>
        <strain evidence="2 3">BCW_2383</strain>
    </source>
</reference>
<dbReference type="InterPro" id="IPR037063">
    <property type="entry name" value="PHb_sf"/>
</dbReference>